<reference evidence="2" key="1">
    <citation type="journal article" date="2019" name="Int. J. Syst. Evol. Microbiol.">
        <title>The Global Catalogue of Microorganisms (GCM) 10K type strain sequencing project: providing services to taxonomists for standard genome sequencing and annotation.</title>
        <authorList>
            <consortium name="The Broad Institute Genomics Platform"/>
            <consortium name="The Broad Institute Genome Sequencing Center for Infectious Disease"/>
            <person name="Wu L."/>
            <person name="Ma J."/>
        </authorList>
    </citation>
    <scope>NUCLEOTIDE SEQUENCE [LARGE SCALE GENOMIC DNA]</scope>
    <source>
        <strain evidence="2">CGMCC 1.13574</strain>
    </source>
</reference>
<organism evidence="1 2">
    <name type="scientific">Tumebacillus lipolyticus</name>
    <dbReference type="NCBI Taxonomy" id="1280370"/>
    <lineage>
        <taxon>Bacteria</taxon>
        <taxon>Bacillati</taxon>
        <taxon>Bacillota</taxon>
        <taxon>Bacilli</taxon>
        <taxon>Bacillales</taxon>
        <taxon>Alicyclobacillaceae</taxon>
        <taxon>Tumebacillus</taxon>
    </lineage>
</organism>
<dbReference type="Proteomes" id="UP001597343">
    <property type="component" value="Unassembled WGS sequence"/>
</dbReference>
<dbReference type="EMBL" id="JBHUIO010000005">
    <property type="protein sequence ID" value="MFD2169802.1"/>
    <property type="molecule type" value="Genomic_DNA"/>
</dbReference>
<comment type="caution">
    <text evidence="1">The sequence shown here is derived from an EMBL/GenBank/DDBJ whole genome shotgun (WGS) entry which is preliminary data.</text>
</comment>
<dbReference type="SUPFAM" id="SSF69318">
    <property type="entry name" value="Integrin alpha N-terminal domain"/>
    <property type="match status" value="1"/>
</dbReference>
<keyword evidence="2" id="KW-1185">Reference proteome</keyword>
<accession>A0ABW4ZUX1</accession>
<gene>
    <name evidence="1" type="ORF">ACFSOY_07310</name>
</gene>
<dbReference type="InterPro" id="IPR028994">
    <property type="entry name" value="Integrin_alpha_N"/>
</dbReference>
<dbReference type="RefSeq" id="WP_386045236.1">
    <property type="nucleotide sequence ID" value="NZ_JBHUIO010000005.1"/>
</dbReference>
<evidence type="ECO:0000313" key="2">
    <source>
        <dbReference type="Proteomes" id="UP001597343"/>
    </source>
</evidence>
<name>A0ABW4ZUX1_9BACL</name>
<protein>
    <submittedName>
        <fullName evidence="1">FG-GAP repeat domain-containing protein</fullName>
    </submittedName>
</protein>
<evidence type="ECO:0000313" key="1">
    <source>
        <dbReference type="EMBL" id="MFD2169802.1"/>
    </source>
</evidence>
<sequence>MEFVVMPDHLYGASVRINGKWLGAVEERPLSFQVRADGAFSLLFELMPLASDPAGDVTAVPFARLVKVKQGKIVSPVVEADGALHLRKVGAEHHVHFVYPKIEAIGEGLETLLMPLQTETADFDHDGRLDVAESFATNLRGHVRVRSASGKILLQEVYPDNALHIEAADLTKDGRPDLLIFWRGRGEEGIDEPYMQLWDGADGALSTHAGFTGIRRTGRGEVLVEKREQSPFRQVVQLFRYQRTPGESAQFQAVKREAKMLQRADDEAETLEAFLLAWEMRDSEGAELYLAKGSESAVLLGSLSPFYGHEIESIHSPRATVSVYEWIDPGFYDLEKKISFELVRQPDQVSEWKIRALT</sequence>
<proteinExistence type="predicted"/>